<reference evidence="1" key="1">
    <citation type="submission" date="2021-06" db="EMBL/GenBank/DDBJ databases">
        <authorList>
            <person name="Kallberg Y."/>
            <person name="Tangrot J."/>
            <person name="Rosling A."/>
        </authorList>
    </citation>
    <scope>NUCLEOTIDE SEQUENCE</scope>
    <source>
        <strain evidence="1">87-6 pot B 2015</strain>
    </source>
</reference>
<protein>
    <submittedName>
        <fullName evidence="1">5348_t:CDS:1</fullName>
    </submittedName>
</protein>
<gene>
    <name evidence="1" type="ORF">FMOSSE_LOCUS16074</name>
</gene>
<dbReference type="EMBL" id="CAJVPP010020137">
    <property type="protein sequence ID" value="CAG8739703.1"/>
    <property type="molecule type" value="Genomic_DNA"/>
</dbReference>
<comment type="caution">
    <text evidence="1">The sequence shown here is derived from an EMBL/GenBank/DDBJ whole genome shotgun (WGS) entry which is preliminary data.</text>
</comment>
<dbReference type="AlphaFoldDB" id="A0A9N9IKQ0"/>
<organism evidence="1 2">
    <name type="scientific">Funneliformis mosseae</name>
    <name type="common">Endomycorrhizal fungus</name>
    <name type="synonym">Glomus mosseae</name>
    <dbReference type="NCBI Taxonomy" id="27381"/>
    <lineage>
        <taxon>Eukaryota</taxon>
        <taxon>Fungi</taxon>
        <taxon>Fungi incertae sedis</taxon>
        <taxon>Mucoromycota</taxon>
        <taxon>Glomeromycotina</taxon>
        <taxon>Glomeromycetes</taxon>
        <taxon>Glomerales</taxon>
        <taxon>Glomeraceae</taxon>
        <taxon>Funneliformis</taxon>
    </lineage>
</organism>
<accession>A0A9N9IKQ0</accession>
<feature type="non-terminal residue" evidence="1">
    <location>
        <position position="1"/>
    </location>
</feature>
<proteinExistence type="predicted"/>
<evidence type="ECO:0000313" key="2">
    <source>
        <dbReference type="Proteomes" id="UP000789375"/>
    </source>
</evidence>
<keyword evidence="2" id="KW-1185">Reference proteome</keyword>
<sequence length="55" mass="6328">IPRLQERLMHDGNWKEGGNKLNEVALKILDTLKIVFAIHATLFDNPFGEYVFITT</sequence>
<evidence type="ECO:0000313" key="1">
    <source>
        <dbReference type="EMBL" id="CAG8739703.1"/>
    </source>
</evidence>
<dbReference type="Proteomes" id="UP000789375">
    <property type="component" value="Unassembled WGS sequence"/>
</dbReference>
<feature type="non-terminal residue" evidence="1">
    <location>
        <position position="55"/>
    </location>
</feature>
<name>A0A9N9IKQ0_FUNMO</name>